<dbReference type="Pfam" id="PF24712">
    <property type="entry name" value="YxiG_2"/>
    <property type="match status" value="1"/>
</dbReference>
<dbReference type="EMBL" id="CP003410">
    <property type="protein sequence ID" value="AGM06711.1"/>
    <property type="molecule type" value="Genomic_DNA"/>
</dbReference>
<dbReference type="PATRIC" id="fig|1156913.3.peg.4212"/>
<gene>
    <name evidence="2" type="ORF">AORI_4126</name>
</gene>
<dbReference type="AlphaFoldDB" id="R4T2Q2"/>
<name>R4T2Q2_9PSEU</name>
<dbReference type="HOGENOM" id="CLU_2875800_0_0_11"/>
<proteinExistence type="predicted"/>
<reference evidence="2 3" key="1">
    <citation type="journal article" date="2013" name="BMC Genomics">
        <title>ContigScape: a Cytoscape plugin facilitating microbial genome gap closing.</title>
        <authorList>
            <person name="Tang B."/>
            <person name="Wang Q."/>
            <person name="Yang M."/>
            <person name="Xie F."/>
            <person name="Zhu Y."/>
            <person name="Zhuo Y."/>
            <person name="Wang S."/>
            <person name="Gao H."/>
            <person name="Ding X."/>
            <person name="Zhang L."/>
            <person name="Zhao G."/>
            <person name="Zheng H."/>
        </authorList>
    </citation>
    <scope>NUCLEOTIDE SEQUENCE [LARGE SCALE GENOMIC DNA]</scope>
    <source>
        <strain evidence="2 3">HCCB10007</strain>
    </source>
</reference>
<evidence type="ECO:0000313" key="2">
    <source>
        <dbReference type="EMBL" id="AGM06711.1"/>
    </source>
</evidence>
<keyword evidence="3" id="KW-1185">Reference proteome</keyword>
<dbReference type="Proteomes" id="UP000013968">
    <property type="component" value="Chromosome"/>
</dbReference>
<accession>R4T2Q2</accession>
<dbReference type="KEGG" id="aoi:AORI_4126"/>
<dbReference type="InterPro" id="IPR058188">
    <property type="entry name" value="YxiG-like"/>
</dbReference>
<organism evidence="2 3">
    <name type="scientific">Amycolatopsis keratiniphila</name>
    <dbReference type="NCBI Taxonomy" id="129921"/>
    <lineage>
        <taxon>Bacteria</taxon>
        <taxon>Bacillati</taxon>
        <taxon>Actinomycetota</taxon>
        <taxon>Actinomycetes</taxon>
        <taxon>Pseudonocardiales</taxon>
        <taxon>Pseudonocardiaceae</taxon>
        <taxon>Amycolatopsis</taxon>
        <taxon>Amycolatopsis japonica group</taxon>
    </lineage>
</organism>
<protein>
    <recommendedName>
        <fullName evidence="1">YxiG-like domain-containing protein</fullName>
    </recommendedName>
</protein>
<evidence type="ECO:0000259" key="1">
    <source>
        <dbReference type="Pfam" id="PF24712"/>
    </source>
</evidence>
<feature type="domain" description="YxiG-like" evidence="1">
    <location>
        <begin position="2"/>
        <end position="51"/>
    </location>
</feature>
<evidence type="ECO:0000313" key="3">
    <source>
        <dbReference type="Proteomes" id="UP000013968"/>
    </source>
</evidence>
<dbReference type="RefSeq" id="WP_016334463.1">
    <property type="nucleotide sequence ID" value="NC_021252.1"/>
</dbReference>
<sequence length="63" mass="7050">MDSLYPGAKLRPGTADTDAWSARLGRPFHEAMIEADGHTSSLVFSDLSVDRRRDRLLALHRGR</sequence>